<gene>
    <name evidence="1" type="ORF">GCM10007298_28090</name>
</gene>
<dbReference type="Gene3D" id="2.20.25.10">
    <property type="match status" value="1"/>
</dbReference>
<keyword evidence="2" id="KW-1185">Reference proteome</keyword>
<protein>
    <recommendedName>
        <fullName evidence="3">Trm112 family protein</fullName>
    </recommendedName>
</protein>
<evidence type="ECO:0000313" key="2">
    <source>
        <dbReference type="Proteomes" id="UP000632454"/>
    </source>
</evidence>
<comment type="caution">
    <text evidence="1">The sequence shown here is derived from an EMBL/GenBank/DDBJ whole genome shotgun (WGS) entry which is preliminary data.</text>
</comment>
<dbReference type="SUPFAM" id="SSF158997">
    <property type="entry name" value="Trm112p-like"/>
    <property type="match status" value="1"/>
</dbReference>
<dbReference type="RefSeq" id="WP_188490253.1">
    <property type="nucleotide sequence ID" value="NZ_BMCS01000001.1"/>
</dbReference>
<evidence type="ECO:0008006" key="3">
    <source>
        <dbReference type="Google" id="ProtNLM"/>
    </source>
</evidence>
<dbReference type="EMBL" id="BMCS01000001">
    <property type="protein sequence ID" value="GGF30506.1"/>
    <property type="molecule type" value="Genomic_DNA"/>
</dbReference>
<evidence type="ECO:0000313" key="1">
    <source>
        <dbReference type="EMBL" id="GGF30506.1"/>
    </source>
</evidence>
<reference evidence="2" key="1">
    <citation type="journal article" date="2019" name="Int. J. Syst. Evol. Microbiol.">
        <title>The Global Catalogue of Microorganisms (GCM) 10K type strain sequencing project: providing services to taxonomists for standard genome sequencing and annotation.</title>
        <authorList>
            <consortium name="The Broad Institute Genomics Platform"/>
            <consortium name="The Broad Institute Genome Sequencing Center for Infectious Disease"/>
            <person name="Wu L."/>
            <person name="Ma J."/>
        </authorList>
    </citation>
    <scope>NUCLEOTIDE SEQUENCE [LARGE SCALE GENOMIC DNA]</scope>
    <source>
        <strain evidence="2">CCM 7855</strain>
    </source>
</reference>
<name>A0ABQ1V104_9NOCA</name>
<organism evidence="1 2">
    <name type="scientific">Williamsia phyllosphaerae</name>
    <dbReference type="NCBI Taxonomy" id="885042"/>
    <lineage>
        <taxon>Bacteria</taxon>
        <taxon>Bacillati</taxon>
        <taxon>Actinomycetota</taxon>
        <taxon>Actinomycetes</taxon>
        <taxon>Mycobacteriales</taxon>
        <taxon>Nocardiaceae</taxon>
        <taxon>Williamsia</taxon>
    </lineage>
</organism>
<accession>A0ABQ1V104</accession>
<dbReference type="Proteomes" id="UP000632454">
    <property type="component" value="Unassembled WGS sequence"/>
</dbReference>
<proteinExistence type="predicted"/>
<sequence length="76" mass="8381">MPLDAFLRERLVCPQDHGALIYLGSDSGADELLYNERLRTVYRVEDGIPVLLISEARSVDDAEHAALLARAGTADR</sequence>